<evidence type="ECO:0000313" key="3">
    <source>
        <dbReference type="Proteomes" id="UP000812961"/>
    </source>
</evidence>
<feature type="transmembrane region" description="Helical" evidence="1">
    <location>
        <begin position="21"/>
        <end position="48"/>
    </location>
</feature>
<evidence type="ECO:0000313" key="2">
    <source>
        <dbReference type="EMBL" id="MBW8686154.1"/>
    </source>
</evidence>
<dbReference type="Proteomes" id="UP000812961">
    <property type="component" value="Unassembled WGS sequence"/>
</dbReference>
<proteinExistence type="predicted"/>
<keyword evidence="3" id="KW-1185">Reference proteome</keyword>
<accession>A0ABS7GEQ3</accession>
<dbReference type="RefSeq" id="WP_220251473.1">
    <property type="nucleotide sequence ID" value="NZ_JAICCF010000003.1"/>
</dbReference>
<keyword evidence="1" id="KW-0472">Membrane</keyword>
<sequence>MESREPQEERKEPIDMRIVHYFVRIMRTVFIGFFWMFINVFLGLYLGFAIPEESTPGRLIFFYTWLVLSLGGYLFLLLKMWRKNGKVQDNYK</sequence>
<name>A0ABS7GEQ3_9BACT</name>
<evidence type="ECO:0008006" key="4">
    <source>
        <dbReference type="Google" id="ProtNLM"/>
    </source>
</evidence>
<dbReference type="EMBL" id="JAICCF010000003">
    <property type="protein sequence ID" value="MBW8686154.1"/>
    <property type="molecule type" value="Genomic_DNA"/>
</dbReference>
<feature type="transmembrane region" description="Helical" evidence="1">
    <location>
        <begin position="60"/>
        <end position="78"/>
    </location>
</feature>
<comment type="caution">
    <text evidence="2">The sequence shown here is derived from an EMBL/GenBank/DDBJ whole genome shotgun (WGS) entry which is preliminary data.</text>
</comment>
<keyword evidence="1" id="KW-0812">Transmembrane</keyword>
<reference evidence="2 3" key="1">
    <citation type="submission" date="2021-08" db="EMBL/GenBank/DDBJ databases">
        <title>The genome sequence of Chitinophaga sp. B61.</title>
        <authorList>
            <person name="Zhang X."/>
        </authorList>
    </citation>
    <scope>NUCLEOTIDE SEQUENCE [LARGE SCALE GENOMIC DNA]</scope>
    <source>
        <strain evidence="2 3">B61</strain>
    </source>
</reference>
<gene>
    <name evidence="2" type="ORF">K1Y79_17575</name>
</gene>
<organism evidence="2 3">
    <name type="scientific">Chitinophaga rhizophila</name>
    <dbReference type="NCBI Taxonomy" id="2866212"/>
    <lineage>
        <taxon>Bacteria</taxon>
        <taxon>Pseudomonadati</taxon>
        <taxon>Bacteroidota</taxon>
        <taxon>Chitinophagia</taxon>
        <taxon>Chitinophagales</taxon>
        <taxon>Chitinophagaceae</taxon>
        <taxon>Chitinophaga</taxon>
    </lineage>
</organism>
<protein>
    <recommendedName>
        <fullName evidence="4">Solute:sodium symporter small subunit</fullName>
    </recommendedName>
</protein>
<evidence type="ECO:0000256" key="1">
    <source>
        <dbReference type="SAM" id="Phobius"/>
    </source>
</evidence>
<keyword evidence="1" id="KW-1133">Transmembrane helix</keyword>